<dbReference type="Pfam" id="PF00665">
    <property type="entry name" value="rve"/>
    <property type="match status" value="1"/>
</dbReference>
<dbReference type="GO" id="GO:0003676">
    <property type="term" value="F:nucleic acid binding"/>
    <property type="evidence" value="ECO:0007669"/>
    <property type="project" value="InterPro"/>
</dbReference>
<evidence type="ECO:0000259" key="1">
    <source>
        <dbReference type="PROSITE" id="PS50994"/>
    </source>
</evidence>
<dbReference type="InterPro" id="IPR048020">
    <property type="entry name" value="Transpos_IS3"/>
</dbReference>
<dbReference type="InterPro" id="IPR001584">
    <property type="entry name" value="Integrase_cat-core"/>
</dbReference>
<accession>A0A6J7W6E4</accession>
<evidence type="ECO:0000313" key="4">
    <source>
        <dbReference type="EMBL" id="CAB5151627.1"/>
    </source>
</evidence>
<dbReference type="Pfam" id="PF13276">
    <property type="entry name" value="HTH_21"/>
    <property type="match status" value="1"/>
</dbReference>
<dbReference type="EMBL" id="CAFBRZ010000032">
    <property type="protein sequence ID" value="CAB5151627.1"/>
    <property type="molecule type" value="Genomic_DNA"/>
</dbReference>
<organism evidence="4">
    <name type="scientific">freshwater metagenome</name>
    <dbReference type="NCBI Taxonomy" id="449393"/>
    <lineage>
        <taxon>unclassified sequences</taxon>
        <taxon>metagenomes</taxon>
        <taxon>ecological metagenomes</taxon>
    </lineage>
</organism>
<dbReference type="EMBL" id="CAEZYE010000035">
    <property type="protein sequence ID" value="CAB4711433.1"/>
    <property type="molecule type" value="Genomic_DNA"/>
</dbReference>
<dbReference type="PANTHER" id="PTHR46889">
    <property type="entry name" value="TRANSPOSASE INSF FOR INSERTION SEQUENCE IS3B-RELATED"/>
    <property type="match status" value="1"/>
</dbReference>
<proteinExistence type="predicted"/>
<feature type="domain" description="Integrase catalytic" evidence="1">
    <location>
        <begin position="102"/>
        <end position="265"/>
    </location>
</feature>
<gene>
    <name evidence="2" type="ORF">UFOPK2655_00771</name>
    <name evidence="3" type="ORF">UFOPK3937_00136</name>
    <name evidence="4" type="ORF">UFOPK4444_00693</name>
</gene>
<dbReference type="InterPro" id="IPR036397">
    <property type="entry name" value="RNaseH_sf"/>
</dbReference>
<dbReference type="PROSITE" id="PS50994">
    <property type="entry name" value="INTEGRASE"/>
    <property type="match status" value="1"/>
</dbReference>
<evidence type="ECO:0000313" key="2">
    <source>
        <dbReference type="EMBL" id="CAB4711433.1"/>
    </source>
</evidence>
<dbReference type="SUPFAM" id="SSF53098">
    <property type="entry name" value="Ribonuclease H-like"/>
    <property type="match status" value="1"/>
</dbReference>
<dbReference type="PANTHER" id="PTHR46889:SF4">
    <property type="entry name" value="TRANSPOSASE INSO FOR INSERTION SEQUENCE ELEMENT IS911B-RELATED"/>
    <property type="match status" value="1"/>
</dbReference>
<dbReference type="InterPro" id="IPR012337">
    <property type="entry name" value="RNaseH-like_sf"/>
</dbReference>
<name>A0A6J7W6E4_9ZZZZ</name>
<dbReference type="InterPro" id="IPR050900">
    <property type="entry name" value="Transposase_IS3/IS150/IS904"/>
</dbReference>
<sequence length="271" mass="30521">MLRVSRSSFYAWRGHVDSAATTRRGEFAVLITAAFNDSRQTYGCRRITAVLNRQGHACSVGLVADLMSELELKAVQPRSYRITTIGGDKRGDIEDGINRNFTSRQPGTRLVGDITYLRTDQGWLYLAVVLDLATRMVIGWQIATHMRTSLIMDALEMARLHGHVAPGATFHSDRGAQYTSGEFAKYLRRSHIIASMGRTGVCWDNAAAESFFATLKNEMYYRHRFTTQAKARFAVAEYIEVFYNRKRSHSTLGYQTPSEVLAQHYAVTFAA</sequence>
<dbReference type="Pfam" id="PF13333">
    <property type="entry name" value="rve_2"/>
    <property type="match status" value="1"/>
</dbReference>
<dbReference type="EMBL" id="CAFBOJ010000007">
    <property type="protein sequence ID" value="CAB4971365.1"/>
    <property type="molecule type" value="Genomic_DNA"/>
</dbReference>
<dbReference type="Gene3D" id="3.30.420.10">
    <property type="entry name" value="Ribonuclease H-like superfamily/Ribonuclease H"/>
    <property type="match status" value="1"/>
</dbReference>
<reference evidence="4" key="1">
    <citation type="submission" date="2020-05" db="EMBL/GenBank/DDBJ databases">
        <authorList>
            <person name="Chiriac C."/>
            <person name="Salcher M."/>
            <person name="Ghai R."/>
            <person name="Kavagutti S V."/>
        </authorList>
    </citation>
    <scope>NUCLEOTIDE SEQUENCE</scope>
</reference>
<dbReference type="GO" id="GO:0015074">
    <property type="term" value="P:DNA integration"/>
    <property type="evidence" value="ECO:0007669"/>
    <property type="project" value="InterPro"/>
</dbReference>
<dbReference type="NCBIfam" id="NF033516">
    <property type="entry name" value="transpos_IS3"/>
    <property type="match status" value="1"/>
</dbReference>
<dbReference type="InterPro" id="IPR025948">
    <property type="entry name" value="HTH-like_dom"/>
</dbReference>
<dbReference type="AlphaFoldDB" id="A0A6J7W6E4"/>
<evidence type="ECO:0000313" key="3">
    <source>
        <dbReference type="EMBL" id="CAB4971365.1"/>
    </source>
</evidence>
<protein>
    <submittedName>
        <fullName evidence="4">Unannotated protein</fullName>
    </submittedName>
</protein>